<sequence length="323" mass="35624">MRIHLAILDTDVPVPTVYAARGLYSSQFRRLLQSAAARLTDNDSKAEGITIQTSSYDVPGGSFPAFATLRKNTNKRKENVHVNTDEKEEAFSPIDAILITGSLASTYELDKVPWVRQLQEFVQTVWTRYPAVKWVGSCFGHQMIAQALLSRHYPKNNQQRMIGDEKEVEVAAVQRCAAGYEIGISPILLDSAFLETVPGKALKGLENGMMRVQLFHGDQVVVSSSLPTPWMNIGSTPLCSIQGLYYPGRVLTYQGHFEFDAFVNRELVLYCGEKAGWGDQRIAGFVAQIGEEGEDDSEVAAEAVVRFLVDDGNSLNGIQMQGG</sequence>
<dbReference type="EMBL" id="JAJTJA010000001">
    <property type="protein sequence ID" value="KAH8704810.1"/>
    <property type="molecule type" value="Genomic_DNA"/>
</dbReference>
<dbReference type="SUPFAM" id="SSF52317">
    <property type="entry name" value="Class I glutamine amidotransferase-like"/>
    <property type="match status" value="1"/>
</dbReference>
<dbReference type="GO" id="GO:0005634">
    <property type="term" value="C:nucleus"/>
    <property type="evidence" value="ECO:0007669"/>
    <property type="project" value="TreeGrafter"/>
</dbReference>
<comment type="caution">
    <text evidence="1">The sequence shown here is derived from an EMBL/GenBank/DDBJ whole genome shotgun (WGS) entry which is preliminary data.</text>
</comment>
<organism evidence="1 2">
    <name type="scientific">Talaromyces proteolyticus</name>
    <dbReference type="NCBI Taxonomy" id="1131652"/>
    <lineage>
        <taxon>Eukaryota</taxon>
        <taxon>Fungi</taxon>
        <taxon>Dikarya</taxon>
        <taxon>Ascomycota</taxon>
        <taxon>Pezizomycotina</taxon>
        <taxon>Eurotiomycetes</taxon>
        <taxon>Eurotiomycetidae</taxon>
        <taxon>Eurotiales</taxon>
        <taxon>Trichocomaceae</taxon>
        <taxon>Talaromyces</taxon>
        <taxon>Talaromyces sect. Bacilispori</taxon>
    </lineage>
</organism>
<evidence type="ECO:0000313" key="2">
    <source>
        <dbReference type="Proteomes" id="UP001201262"/>
    </source>
</evidence>
<protein>
    <submittedName>
        <fullName evidence="1">Class I glutamine amidotransferase-like protein</fullName>
    </submittedName>
</protein>
<dbReference type="CDD" id="cd01741">
    <property type="entry name" value="GATase1_1"/>
    <property type="match status" value="1"/>
</dbReference>
<dbReference type="AlphaFoldDB" id="A0AAD4L586"/>
<dbReference type="InterPro" id="IPR044992">
    <property type="entry name" value="ChyE-like"/>
</dbReference>
<dbReference type="GO" id="GO:0005829">
    <property type="term" value="C:cytosol"/>
    <property type="evidence" value="ECO:0007669"/>
    <property type="project" value="TreeGrafter"/>
</dbReference>
<reference evidence="1" key="1">
    <citation type="submission" date="2021-12" db="EMBL/GenBank/DDBJ databases">
        <title>Convergent genome expansion in fungi linked to evolution of root-endophyte symbiosis.</title>
        <authorList>
            <consortium name="DOE Joint Genome Institute"/>
            <person name="Ke Y.-H."/>
            <person name="Bonito G."/>
            <person name="Liao H.-L."/>
            <person name="Looney B."/>
            <person name="Rojas-Flechas A."/>
            <person name="Nash J."/>
            <person name="Hameed K."/>
            <person name="Schadt C."/>
            <person name="Martin F."/>
            <person name="Crous P.W."/>
            <person name="Miettinen O."/>
            <person name="Magnuson J.K."/>
            <person name="Labbe J."/>
            <person name="Jacobson D."/>
            <person name="Doktycz M.J."/>
            <person name="Veneault-Fourrey C."/>
            <person name="Kuo A."/>
            <person name="Mondo S."/>
            <person name="Calhoun S."/>
            <person name="Riley R."/>
            <person name="Ohm R."/>
            <person name="LaButti K."/>
            <person name="Andreopoulos B."/>
            <person name="Pangilinan J."/>
            <person name="Nolan M."/>
            <person name="Tritt A."/>
            <person name="Clum A."/>
            <person name="Lipzen A."/>
            <person name="Daum C."/>
            <person name="Barry K."/>
            <person name="Grigoriev I.V."/>
            <person name="Vilgalys R."/>
        </authorList>
    </citation>
    <scope>NUCLEOTIDE SEQUENCE</scope>
    <source>
        <strain evidence="1">PMI_201</strain>
    </source>
</reference>
<dbReference type="InterPro" id="IPR029062">
    <property type="entry name" value="Class_I_gatase-like"/>
</dbReference>
<dbReference type="PANTHER" id="PTHR42695:SF6">
    <property type="entry name" value="GLUTAMINE AMIDOTRANSFERASE DOMAIN-CONTAINING PROTEIN"/>
    <property type="match status" value="1"/>
</dbReference>
<dbReference type="Gene3D" id="3.40.50.880">
    <property type="match status" value="1"/>
</dbReference>
<dbReference type="Proteomes" id="UP001201262">
    <property type="component" value="Unassembled WGS sequence"/>
</dbReference>
<keyword evidence="1" id="KW-0315">Glutamine amidotransferase</keyword>
<gene>
    <name evidence="1" type="ORF">BGW36DRAFT_366203</name>
</gene>
<name>A0AAD4L586_9EURO</name>
<proteinExistence type="predicted"/>
<accession>A0AAD4L586</accession>
<keyword evidence="2" id="KW-1185">Reference proteome</keyword>
<dbReference type="GeneID" id="70245007"/>
<dbReference type="PANTHER" id="PTHR42695">
    <property type="entry name" value="GLUTAMINE AMIDOTRANSFERASE YLR126C-RELATED"/>
    <property type="match status" value="1"/>
</dbReference>
<dbReference type="RefSeq" id="XP_046077431.1">
    <property type="nucleotide sequence ID" value="XM_046214720.1"/>
</dbReference>
<evidence type="ECO:0000313" key="1">
    <source>
        <dbReference type="EMBL" id="KAH8704810.1"/>
    </source>
</evidence>